<gene>
    <name evidence="5" type="ORF">ULMS_19420</name>
</gene>
<evidence type="ECO:0000313" key="5">
    <source>
        <dbReference type="EMBL" id="GEQ86434.1"/>
    </source>
</evidence>
<dbReference type="Gene3D" id="2.40.50.100">
    <property type="match status" value="1"/>
</dbReference>
<dbReference type="RefSeq" id="WP_151894357.1">
    <property type="nucleotide sequence ID" value="NZ_BKCF01000003.1"/>
</dbReference>
<accession>A0A5J4FZ38</accession>
<dbReference type="EMBL" id="BKCF01000003">
    <property type="protein sequence ID" value="GEQ86434.1"/>
    <property type="molecule type" value="Genomic_DNA"/>
</dbReference>
<dbReference type="PROSITE" id="PS51257">
    <property type="entry name" value="PROKAR_LIPOPROTEIN"/>
    <property type="match status" value="1"/>
</dbReference>
<keyword evidence="6" id="KW-1185">Reference proteome</keyword>
<dbReference type="Gene3D" id="2.40.30.170">
    <property type="match status" value="1"/>
</dbReference>
<dbReference type="SUPFAM" id="SSF111369">
    <property type="entry name" value="HlyD-like secretion proteins"/>
    <property type="match status" value="1"/>
</dbReference>
<dbReference type="Pfam" id="PF25917">
    <property type="entry name" value="BSH_RND"/>
    <property type="match status" value="1"/>
</dbReference>
<dbReference type="OrthoDB" id="9806939at2"/>
<dbReference type="InterPro" id="IPR058625">
    <property type="entry name" value="MdtA-like_BSH"/>
</dbReference>
<evidence type="ECO:0000313" key="6">
    <source>
        <dbReference type="Proteomes" id="UP000326994"/>
    </source>
</evidence>
<dbReference type="Pfam" id="PF25989">
    <property type="entry name" value="YknX_C"/>
    <property type="match status" value="1"/>
</dbReference>
<evidence type="ECO:0000256" key="1">
    <source>
        <dbReference type="ARBA" id="ARBA00009477"/>
    </source>
</evidence>
<name>A0A5J4FZ38_9FLAO</name>
<evidence type="ECO:0000259" key="2">
    <source>
        <dbReference type="Pfam" id="PF25917"/>
    </source>
</evidence>
<dbReference type="Proteomes" id="UP000326994">
    <property type="component" value="Unassembled WGS sequence"/>
</dbReference>
<protein>
    <submittedName>
        <fullName evidence="5">Hemolysin secretion protein D</fullName>
    </submittedName>
</protein>
<comment type="similarity">
    <text evidence="1">Belongs to the membrane fusion protein (MFP) (TC 8.A.1) family.</text>
</comment>
<dbReference type="NCBIfam" id="TIGR01730">
    <property type="entry name" value="RND_mfp"/>
    <property type="match status" value="1"/>
</dbReference>
<feature type="domain" description="CusB-like beta-barrel" evidence="3">
    <location>
        <begin position="189"/>
        <end position="263"/>
    </location>
</feature>
<proteinExistence type="inferred from homology"/>
<dbReference type="PANTHER" id="PTHR30469">
    <property type="entry name" value="MULTIDRUG RESISTANCE PROTEIN MDTA"/>
    <property type="match status" value="1"/>
</dbReference>
<dbReference type="Gene3D" id="1.10.287.470">
    <property type="entry name" value="Helix hairpin bin"/>
    <property type="match status" value="1"/>
</dbReference>
<feature type="domain" description="YknX-like C-terminal permuted SH3-like" evidence="4">
    <location>
        <begin position="270"/>
        <end position="337"/>
    </location>
</feature>
<evidence type="ECO:0000259" key="4">
    <source>
        <dbReference type="Pfam" id="PF25989"/>
    </source>
</evidence>
<sequence>MKHLINVTILIFLLVSCSSEKKEKKAIEQIQKATVLEIKTTPENEMLNYSGTIEADNIVSIGFAVQGRVSHVTVEEGQRVKKGQLLASIDATTYQNAFYIAEASLEQDNDNFNRLNGLYKKGSLPERDFITAKVAVAQAKANKSMAGKNLNDTKLYAPFTGIITAKITEVGATAAPSVPAFTIMKTDKVYAKASITESEISKLKIGTEASVSIASLNKTFKGKIDILNPSADALTRTFNVKVRLDNKDNELLPGMISSIQINTGNPVEVISIPSVSVLRDANDILYVFVADNGKAIKRRVTVGSFKNNNIIITSGLEVGDNVLIEGQKNIKEGQKIAL</sequence>
<dbReference type="Pfam" id="PF25954">
    <property type="entry name" value="Beta-barrel_RND_2"/>
    <property type="match status" value="1"/>
</dbReference>
<dbReference type="InterPro" id="IPR058637">
    <property type="entry name" value="YknX-like_C"/>
</dbReference>
<dbReference type="GO" id="GO:1990281">
    <property type="term" value="C:efflux pump complex"/>
    <property type="evidence" value="ECO:0007669"/>
    <property type="project" value="TreeGrafter"/>
</dbReference>
<dbReference type="Gene3D" id="2.40.420.20">
    <property type="match status" value="1"/>
</dbReference>
<evidence type="ECO:0000259" key="3">
    <source>
        <dbReference type="Pfam" id="PF25954"/>
    </source>
</evidence>
<organism evidence="5 6">
    <name type="scientific">Patiriisocius marinistellae</name>
    <dbReference type="NCBI Taxonomy" id="2494560"/>
    <lineage>
        <taxon>Bacteria</taxon>
        <taxon>Pseudomonadati</taxon>
        <taxon>Bacteroidota</taxon>
        <taxon>Flavobacteriia</taxon>
        <taxon>Flavobacteriales</taxon>
        <taxon>Flavobacteriaceae</taxon>
        <taxon>Patiriisocius</taxon>
    </lineage>
</organism>
<reference evidence="5 6" key="1">
    <citation type="submission" date="2019-08" db="EMBL/GenBank/DDBJ databases">
        <title>Ulvibacter marinistellae sp. nov., isolated from a starfish, Patiria pectinifera.</title>
        <authorList>
            <person name="Kawano K."/>
            <person name="Ushijima N."/>
            <person name="Kihara M."/>
            <person name="Itoh H."/>
        </authorList>
    </citation>
    <scope>NUCLEOTIDE SEQUENCE [LARGE SCALE GENOMIC DNA]</scope>
    <source>
        <strain evidence="5 6">KK4</strain>
    </source>
</reference>
<dbReference type="GO" id="GO:0015562">
    <property type="term" value="F:efflux transmembrane transporter activity"/>
    <property type="evidence" value="ECO:0007669"/>
    <property type="project" value="TreeGrafter"/>
</dbReference>
<dbReference type="InterPro" id="IPR006143">
    <property type="entry name" value="RND_pump_MFP"/>
</dbReference>
<feature type="domain" description="Multidrug resistance protein MdtA-like barrel-sandwich hybrid" evidence="2">
    <location>
        <begin position="57"/>
        <end position="180"/>
    </location>
</feature>
<comment type="caution">
    <text evidence="5">The sequence shown here is derived from an EMBL/GenBank/DDBJ whole genome shotgun (WGS) entry which is preliminary data.</text>
</comment>
<dbReference type="InterPro" id="IPR058792">
    <property type="entry name" value="Beta-barrel_RND_2"/>
</dbReference>
<dbReference type="AlphaFoldDB" id="A0A5J4FZ38"/>